<accession>A0ACD3B843</accession>
<reference evidence="1 2" key="1">
    <citation type="journal article" date="2019" name="Nat. Ecol. Evol.">
        <title>Megaphylogeny resolves global patterns of mushroom evolution.</title>
        <authorList>
            <person name="Varga T."/>
            <person name="Krizsan K."/>
            <person name="Foldi C."/>
            <person name="Dima B."/>
            <person name="Sanchez-Garcia M."/>
            <person name="Sanchez-Ramirez S."/>
            <person name="Szollosi G.J."/>
            <person name="Szarkandi J.G."/>
            <person name="Papp V."/>
            <person name="Albert L."/>
            <person name="Andreopoulos W."/>
            <person name="Angelini C."/>
            <person name="Antonin V."/>
            <person name="Barry K.W."/>
            <person name="Bougher N.L."/>
            <person name="Buchanan P."/>
            <person name="Buyck B."/>
            <person name="Bense V."/>
            <person name="Catcheside P."/>
            <person name="Chovatia M."/>
            <person name="Cooper J."/>
            <person name="Damon W."/>
            <person name="Desjardin D."/>
            <person name="Finy P."/>
            <person name="Geml J."/>
            <person name="Haridas S."/>
            <person name="Hughes K."/>
            <person name="Justo A."/>
            <person name="Karasinski D."/>
            <person name="Kautmanova I."/>
            <person name="Kiss B."/>
            <person name="Kocsube S."/>
            <person name="Kotiranta H."/>
            <person name="LaButti K.M."/>
            <person name="Lechner B.E."/>
            <person name="Liimatainen K."/>
            <person name="Lipzen A."/>
            <person name="Lukacs Z."/>
            <person name="Mihaltcheva S."/>
            <person name="Morgado L.N."/>
            <person name="Niskanen T."/>
            <person name="Noordeloos M.E."/>
            <person name="Ohm R.A."/>
            <person name="Ortiz-Santana B."/>
            <person name="Ovrebo C."/>
            <person name="Racz N."/>
            <person name="Riley R."/>
            <person name="Savchenko A."/>
            <person name="Shiryaev A."/>
            <person name="Soop K."/>
            <person name="Spirin V."/>
            <person name="Szebenyi C."/>
            <person name="Tomsovsky M."/>
            <person name="Tulloss R.E."/>
            <person name="Uehling J."/>
            <person name="Grigoriev I.V."/>
            <person name="Vagvolgyi C."/>
            <person name="Papp T."/>
            <person name="Martin F.M."/>
            <person name="Miettinen O."/>
            <person name="Hibbett D.S."/>
            <person name="Nagy L.G."/>
        </authorList>
    </citation>
    <scope>NUCLEOTIDE SEQUENCE [LARGE SCALE GENOMIC DNA]</scope>
    <source>
        <strain evidence="1 2">NL-1719</strain>
    </source>
</reference>
<evidence type="ECO:0000313" key="1">
    <source>
        <dbReference type="EMBL" id="TFK73857.1"/>
    </source>
</evidence>
<dbReference type="EMBL" id="ML208272">
    <property type="protein sequence ID" value="TFK73857.1"/>
    <property type="molecule type" value="Genomic_DNA"/>
</dbReference>
<organism evidence="1 2">
    <name type="scientific">Pluteus cervinus</name>
    <dbReference type="NCBI Taxonomy" id="181527"/>
    <lineage>
        <taxon>Eukaryota</taxon>
        <taxon>Fungi</taxon>
        <taxon>Dikarya</taxon>
        <taxon>Basidiomycota</taxon>
        <taxon>Agaricomycotina</taxon>
        <taxon>Agaricomycetes</taxon>
        <taxon>Agaricomycetidae</taxon>
        <taxon>Agaricales</taxon>
        <taxon>Pluteineae</taxon>
        <taxon>Pluteaceae</taxon>
        <taxon>Pluteus</taxon>
    </lineage>
</organism>
<name>A0ACD3B843_9AGAR</name>
<gene>
    <name evidence="1" type="ORF">BDN72DRAFT_956192</name>
</gene>
<sequence>MIMMTNTRLHFAVLSAVVLARTAGAQDVSLTSSAAAGEPTLSSCLDNCFTEAANASGCTLFDHACICPSQAFINTTLTCLTANCPDQIAAAEGLQQEHCASIVGSSALSTLDSLAPTSGNGGATANTASTTLKPSSASQTSPAQSSQTSNGAMAKIGGGGTLDVLVAAAAVFGLAL</sequence>
<proteinExistence type="predicted"/>
<dbReference type="Proteomes" id="UP000308600">
    <property type="component" value="Unassembled WGS sequence"/>
</dbReference>
<keyword evidence="2" id="KW-1185">Reference proteome</keyword>
<evidence type="ECO:0000313" key="2">
    <source>
        <dbReference type="Proteomes" id="UP000308600"/>
    </source>
</evidence>
<protein>
    <submittedName>
        <fullName evidence="1">Uncharacterized protein</fullName>
    </submittedName>
</protein>